<dbReference type="Gene3D" id="1.10.150.130">
    <property type="match status" value="1"/>
</dbReference>
<proteinExistence type="inferred from homology"/>
<dbReference type="InterPro" id="IPR004107">
    <property type="entry name" value="Integrase_SAM-like_N"/>
</dbReference>
<evidence type="ECO:0000259" key="13">
    <source>
        <dbReference type="PROSITE" id="PS51900"/>
    </source>
</evidence>
<evidence type="ECO:0000256" key="3">
    <source>
        <dbReference type="ARBA" id="ARBA00008857"/>
    </source>
</evidence>
<evidence type="ECO:0000313" key="15">
    <source>
        <dbReference type="Proteomes" id="UP000009234"/>
    </source>
</evidence>
<reference evidence="14 15" key="2">
    <citation type="journal article" date="2012" name="Stand. Genomic Sci.">
        <title>Complete genome sequence of the sulfate-reducing firmicute Desulfotomaculum ruminis type strain (DL(T)).</title>
        <authorList>
            <person name="Spring S."/>
            <person name="Visser M."/>
            <person name="Lu M."/>
            <person name="Copeland A."/>
            <person name="Lapidus A."/>
            <person name="Lucas S."/>
            <person name="Cheng J.F."/>
            <person name="Han C."/>
            <person name="Tapia R."/>
            <person name="Goodwin L.A."/>
            <person name="Pitluck S."/>
            <person name="Ivanova N."/>
            <person name="Land M."/>
            <person name="Hauser L."/>
            <person name="Larimer F."/>
            <person name="Rohde M."/>
            <person name="Goker M."/>
            <person name="Detter J.C."/>
            <person name="Kyrpides N.C."/>
            <person name="Woyke T."/>
            <person name="Schaap P.J."/>
            <person name="Plugge C.M."/>
            <person name="Muyzer G."/>
            <person name="Kuever J."/>
            <person name="Pereira I.A."/>
            <person name="Parshina S.N."/>
            <person name="Bernier-Latmani R."/>
            <person name="Stams A.J."/>
            <person name="Klenk H.P."/>
        </authorList>
    </citation>
    <scope>NUCLEOTIDE SEQUENCE [LARGE SCALE GENOMIC DNA]</scope>
    <source>
        <strain evidence="15">ATCC 23193 / DSM 2154 / NCIB 8452 / DL</strain>
    </source>
</reference>
<reference evidence="15" key="1">
    <citation type="submission" date="2011-05" db="EMBL/GenBank/DDBJ databases">
        <title>Complete sequence of Desulfotomaculum ruminis DSM 2154.</title>
        <authorList>
            <person name="Lucas S."/>
            <person name="Copeland A."/>
            <person name="Lapidus A."/>
            <person name="Cheng J.-F."/>
            <person name="Goodwin L."/>
            <person name="Pitluck S."/>
            <person name="Lu M."/>
            <person name="Detter J.C."/>
            <person name="Han C."/>
            <person name="Tapia R."/>
            <person name="Land M."/>
            <person name="Hauser L."/>
            <person name="Kyrpides N."/>
            <person name="Ivanova N."/>
            <person name="Mikhailova N."/>
            <person name="Pagani I."/>
            <person name="Stams A.J.M."/>
            <person name="Plugge C.M."/>
            <person name="Muyzer G."/>
            <person name="Kuever J."/>
            <person name="Parshina S.N."/>
            <person name="Ivanova A.E."/>
            <person name="Nazina T.N."/>
            <person name="Brambilla E."/>
            <person name="Spring S."/>
            <person name="Klenk H.-P."/>
            <person name="Woyke T."/>
        </authorList>
    </citation>
    <scope>NUCLEOTIDE SEQUENCE [LARGE SCALE GENOMIC DNA]</scope>
    <source>
        <strain evidence="15">ATCC 23193 / DSM 2154 / NCIB 8452 / DL</strain>
    </source>
</reference>
<accession>F6DQ15</accession>
<dbReference type="InterPro" id="IPR050090">
    <property type="entry name" value="Tyrosine_recombinase_XerCD"/>
</dbReference>
<comment type="similarity">
    <text evidence="3">Belongs to the 'phage' integrase family.</text>
</comment>
<dbReference type="Pfam" id="PF00589">
    <property type="entry name" value="Phage_integrase"/>
    <property type="match status" value="1"/>
</dbReference>
<dbReference type="eggNOG" id="COG4974">
    <property type="taxonomic scope" value="Bacteria"/>
</dbReference>
<dbReference type="InterPro" id="IPR013762">
    <property type="entry name" value="Integrase-like_cat_sf"/>
</dbReference>
<dbReference type="NCBIfam" id="NF040815">
    <property type="entry name" value="recomb_XerA_Arch"/>
    <property type="match status" value="1"/>
</dbReference>
<dbReference type="InterPro" id="IPR002104">
    <property type="entry name" value="Integrase_catalytic"/>
</dbReference>
<name>F6DQ15_DESRL</name>
<evidence type="ECO:0000256" key="4">
    <source>
        <dbReference type="ARBA" id="ARBA00022490"/>
    </source>
</evidence>
<organism evidence="14 15">
    <name type="scientific">Desulforamulus ruminis (strain ATCC 23193 / DSM 2154 / NCIMB 8452 / DL)</name>
    <name type="common">Desulfotomaculum ruminis</name>
    <dbReference type="NCBI Taxonomy" id="696281"/>
    <lineage>
        <taxon>Bacteria</taxon>
        <taxon>Bacillati</taxon>
        <taxon>Bacillota</taxon>
        <taxon>Clostridia</taxon>
        <taxon>Eubacteriales</taxon>
        <taxon>Peptococcaceae</taxon>
        <taxon>Desulforamulus</taxon>
    </lineage>
</organism>
<dbReference type="PROSITE" id="PS51898">
    <property type="entry name" value="TYR_RECOMBINASE"/>
    <property type="match status" value="1"/>
</dbReference>
<dbReference type="EMBL" id="CP002780">
    <property type="protein sequence ID" value="AEG61959.1"/>
    <property type="molecule type" value="Genomic_DNA"/>
</dbReference>
<dbReference type="InterPro" id="IPR010998">
    <property type="entry name" value="Integrase_recombinase_N"/>
</dbReference>
<dbReference type="Proteomes" id="UP000009234">
    <property type="component" value="Chromosome"/>
</dbReference>
<evidence type="ECO:0000259" key="12">
    <source>
        <dbReference type="PROSITE" id="PS51898"/>
    </source>
</evidence>
<evidence type="ECO:0000313" key="14">
    <source>
        <dbReference type="EMBL" id="AEG61959.1"/>
    </source>
</evidence>
<dbReference type="GO" id="GO:0003677">
    <property type="term" value="F:DNA binding"/>
    <property type="evidence" value="ECO:0007669"/>
    <property type="project" value="UniProtKB-UniRule"/>
</dbReference>
<dbReference type="OrthoDB" id="9785687at2"/>
<keyword evidence="10" id="KW-0131">Cell cycle</keyword>
<protein>
    <submittedName>
        <fullName evidence="14">Integrase family protein</fullName>
    </submittedName>
</protein>
<dbReference type="KEGG" id="dru:Desru_3759"/>
<comment type="subcellular location">
    <subcellularLocation>
        <location evidence="2">Cytoplasm</location>
    </subcellularLocation>
</comment>
<dbReference type="InterPro" id="IPR044068">
    <property type="entry name" value="CB"/>
</dbReference>
<dbReference type="Gene3D" id="1.10.443.10">
    <property type="entry name" value="Intergrase catalytic core"/>
    <property type="match status" value="1"/>
</dbReference>
<keyword evidence="9" id="KW-0233">DNA recombination</keyword>
<keyword evidence="7" id="KW-0229">DNA integration</keyword>
<dbReference type="PROSITE" id="PS51900">
    <property type="entry name" value="CB"/>
    <property type="match status" value="1"/>
</dbReference>
<keyword evidence="6" id="KW-0159">Chromosome partition</keyword>
<gene>
    <name evidence="14" type="ordered locus">Desru_3759</name>
</gene>
<dbReference type="PANTHER" id="PTHR30349:SF77">
    <property type="entry name" value="TYROSINE RECOMBINASE XERC"/>
    <property type="match status" value="1"/>
</dbReference>
<dbReference type="InterPro" id="IPR011010">
    <property type="entry name" value="DNA_brk_join_enz"/>
</dbReference>
<dbReference type="PANTHER" id="PTHR30349">
    <property type="entry name" value="PHAGE INTEGRASE-RELATED"/>
    <property type="match status" value="1"/>
</dbReference>
<evidence type="ECO:0000256" key="6">
    <source>
        <dbReference type="ARBA" id="ARBA00022829"/>
    </source>
</evidence>
<feature type="domain" description="Tyr recombinase" evidence="12">
    <location>
        <begin position="144"/>
        <end position="318"/>
    </location>
</feature>
<evidence type="ECO:0000256" key="9">
    <source>
        <dbReference type="ARBA" id="ARBA00023172"/>
    </source>
</evidence>
<dbReference type="GO" id="GO:0051301">
    <property type="term" value="P:cell division"/>
    <property type="evidence" value="ECO:0007669"/>
    <property type="project" value="UniProtKB-KW"/>
</dbReference>
<keyword evidence="5" id="KW-0132">Cell division</keyword>
<dbReference type="HOGENOM" id="CLU_027562_9_2_9"/>
<dbReference type="GO" id="GO:0007059">
    <property type="term" value="P:chromosome segregation"/>
    <property type="evidence" value="ECO:0007669"/>
    <property type="project" value="UniProtKB-KW"/>
</dbReference>
<dbReference type="GO" id="GO:0005737">
    <property type="term" value="C:cytoplasm"/>
    <property type="evidence" value="ECO:0007669"/>
    <property type="project" value="UniProtKB-SubCell"/>
</dbReference>
<dbReference type="SUPFAM" id="SSF56349">
    <property type="entry name" value="DNA breaking-rejoining enzymes"/>
    <property type="match status" value="1"/>
</dbReference>
<dbReference type="GO" id="GO:0015074">
    <property type="term" value="P:DNA integration"/>
    <property type="evidence" value="ECO:0007669"/>
    <property type="project" value="UniProtKB-KW"/>
</dbReference>
<evidence type="ECO:0000256" key="11">
    <source>
        <dbReference type="PROSITE-ProRule" id="PRU01248"/>
    </source>
</evidence>
<evidence type="ECO:0000256" key="5">
    <source>
        <dbReference type="ARBA" id="ARBA00022618"/>
    </source>
</evidence>
<keyword evidence="15" id="KW-1185">Reference proteome</keyword>
<dbReference type="AlphaFoldDB" id="F6DQ15"/>
<dbReference type="STRING" id="696281.Desru_3759"/>
<evidence type="ECO:0000256" key="1">
    <source>
        <dbReference type="ARBA" id="ARBA00003283"/>
    </source>
</evidence>
<dbReference type="GO" id="GO:0006310">
    <property type="term" value="P:DNA recombination"/>
    <property type="evidence" value="ECO:0007669"/>
    <property type="project" value="UniProtKB-KW"/>
</dbReference>
<dbReference type="Pfam" id="PF02899">
    <property type="entry name" value="Phage_int_SAM_1"/>
    <property type="match status" value="1"/>
</dbReference>
<evidence type="ECO:0000256" key="10">
    <source>
        <dbReference type="ARBA" id="ARBA00023306"/>
    </source>
</evidence>
<sequence length="322" mass="37305">MLDELTLKIIQILEGTKDTEILKNDLHELLNQYEIKKIPKGSSPYFMKLLDDFILIKKTEGLSGETLKKYKGVLIDFGIYIQKDVASVTSNNIREWLNAHEGIKLSTMRYYISVLKSFYNYLITEEYILIDPTRKIKTPKLPKRLPKALSLDELEILREGCKSLREKAIVEVFYATGGRLKEIHNMNITDINWQERTIVVIGKGNKERPVFINSRAVFALKKYLSSRQDQEDALFVTEKSPIKRLSPRSIQSVFKKIVKRVNFVKNVHPHVMRHTMATTMINHGARLEDVQGILGHSSPSTTQIYAQVNIHRRKEAYLKTFR</sequence>
<evidence type="ECO:0000256" key="7">
    <source>
        <dbReference type="ARBA" id="ARBA00022908"/>
    </source>
</evidence>
<evidence type="ECO:0000256" key="2">
    <source>
        <dbReference type="ARBA" id="ARBA00004496"/>
    </source>
</evidence>
<dbReference type="RefSeq" id="WP_013843704.1">
    <property type="nucleotide sequence ID" value="NC_015589.1"/>
</dbReference>
<feature type="domain" description="Core-binding (CB)" evidence="13">
    <location>
        <begin position="44"/>
        <end position="123"/>
    </location>
</feature>
<evidence type="ECO:0000256" key="8">
    <source>
        <dbReference type="ARBA" id="ARBA00023125"/>
    </source>
</evidence>
<keyword evidence="8 11" id="KW-0238">DNA-binding</keyword>
<keyword evidence="4" id="KW-0963">Cytoplasm</keyword>
<comment type="function">
    <text evidence="1">Site-specific tyrosine recombinase, which acts by catalyzing the cutting and rejoining of the recombining DNA molecules.</text>
</comment>